<keyword evidence="3" id="KW-0238">DNA-binding</keyword>
<dbReference type="PANTHER" id="PTHR45566">
    <property type="entry name" value="HTH-TYPE TRANSCRIPTIONAL REGULATOR YHJB-RELATED"/>
    <property type="match status" value="1"/>
</dbReference>
<dbReference type="PANTHER" id="PTHR45566:SF2">
    <property type="entry name" value="NARL SUBFAMILY"/>
    <property type="match status" value="1"/>
</dbReference>
<dbReference type="InterPro" id="IPR001789">
    <property type="entry name" value="Sig_transdc_resp-reg_receiver"/>
</dbReference>
<proteinExistence type="predicted"/>
<dbReference type="PROSITE" id="PS50110">
    <property type="entry name" value="RESPONSE_REGULATORY"/>
    <property type="match status" value="1"/>
</dbReference>
<keyword evidence="4" id="KW-1185">Reference proteome</keyword>
<dbReference type="InterPro" id="IPR051015">
    <property type="entry name" value="EvgA-like"/>
</dbReference>
<dbReference type="SUPFAM" id="SSF52172">
    <property type="entry name" value="CheY-like"/>
    <property type="match status" value="1"/>
</dbReference>
<dbReference type="CDD" id="cd17535">
    <property type="entry name" value="REC_NarL-like"/>
    <property type="match status" value="1"/>
</dbReference>
<keyword evidence="1" id="KW-0597">Phosphoprotein</keyword>
<dbReference type="Pfam" id="PF00072">
    <property type="entry name" value="Response_reg"/>
    <property type="match status" value="1"/>
</dbReference>
<accession>A0ABS4ZAU1</accession>
<evidence type="ECO:0000259" key="2">
    <source>
        <dbReference type="PROSITE" id="PS50110"/>
    </source>
</evidence>
<sequence>MTRVLVVDDHDFFRGSLVELVNASGDLVAVGECADGAAVAAAVAELQPHVVLMDVRMSIRSGLEAAAELQRAGSSARVILLSSDPVSRNRRAAEANGAVGYLVKGADADRVLDAVRHVARGGTAWPEDVAAGFPAVL</sequence>
<organism evidence="3 4">
    <name type="scientific">Microlunatus capsulatus</name>
    <dbReference type="NCBI Taxonomy" id="99117"/>
    <lineage>
        <taxon>Bacteria</taxon>
        <taxon>Bacillati</taxon>
        <taxon>Actinomycetota</taxon>
        <taxon>Actinomycetes</taxon>
        <taxon>Propionibacteriales</taxon>
        <taxon>Propionibacteriaceae</taxon>
        <taxon>Microlunatus</taxon>
    </lineage>
</organism>
<evidence type="ECO:0000313" key="4">
    <source>
        <dbReference type="Proteomes" id="UP000758168"/>
    </source>
</evidence>
<name>A0ABS4ZAU1_9ACTN</name>
<dbReference type="EMBL" id="JAGIOB010000001">
    <property type="protein sequence ID" value="MBP2417343.1"/>
    <property type="molecule type" value="Genomic_DNA"/>
</dbReference>
<comment type="caution">
    <text evidence="3">The sequence shown here is derived from an EMBL/GenBank/DDBJ whole genome shotgun (WGS) entry which is preliminary data.</text>
</comment>
<dbReference type="InterPro" id="IPR011006">
    <property type="entry name" value="CheY-like_superfamily"/>
</dbReference>
<feature type="modified residue" description="4-aspartylphosphate" evidence="1">
    <location>
        <position position="54"/>
    </location>
</feature>
<dbReference type="GO" id="GO:0003677">
    <property type="term" value="F:DNA binding"/>
    <property type="evidence" value="ECO:0007669"/>
    <property type="project" value="UniProtKB-KW"/>
</dbReference>
<dbReference type="RefSeq" id="WP_210055754.1">
    <property type="nucleotide sequence ID" value="NZ_BAAAMH010000005.1"/>
</dbReference>
<dbReference type="Proteomes" id="UP000758168">
    <property type="component" value="Unassembled WGS sequence"/>
</dbReference>
<dbReference type="InterPro" id="IPR058245">
    <property type="entry name" value="NreC/VraR/RcsB-like_REC"/>
</dbReference>
<dbReference type="Gene3D" id="3.40.50.2300">
    <property type="match status" value="1"/>
</dbReference>
<evidence type="ECO:0000313" key="3">
    <source>
        <dbReference type="EMBL" id="MBP2417343.1"/>
    </source>
</evidence>
<gene>
    <name evidence="3" type="ORF">JOF54_002265</name>
</gene>
<reference evidence="3 4" key="1">
    <citation type="submission" date="2021-03" db="EMBL/GenBank/DDBJ databases">
        <title>Sequencing the genomes of 1000 actinobacteria strains.</title>
        <authorList>
            <person name="Klenk H.-P."/>
        </authorList>
    </citation>
    <scope>NUCLEOTIDE SEQUENCE [LARGE SCALE GENOMIC DNA]</scope>
    <source>
        <strain evidence="3 4">DSM 12936</strain>
    </source>
</reference>
<protein>
    <submittedName>
        <fullName evidence="3">DNA-binding NarL/FixJ family response regulator</fullName>
    </submittedName>
</protein>
<feature type="domain" description="Response regulatory" evidence="2">
    <location>
        <begin position="3"/>
        <end position="119"/>
    </location>
</feature>
<dbReference type="SMART" id="SM00448">
    <property type="entry name" value="REC"/>
    <property type="match status" value="1"/>
</dbReference>
<evidence type="ECO:0000256" key="1">
    <source>
        <dbReference type="PROSITE-ProRule" id="PRU00169"/>
    </source>
</evidence>